<evidence type="ECO:0000256" key="5">
    <source>
        <dbReference type="ARBA" id="ARBA00023136"/>
    </source>
</evidence>
<dbReference type="Gene3D" id="3.55.50.30">
    <property type="match status" value="1"/>
</dbReference>
<dbReference type="Gene3D" id="2.60.40.1120">
    <property type="entry name" value="Carboxypeptidase-like, regulatory domain"/>
    <property type="match status" value="1"/>
</dbReference>
<sequence>MKKRRQPFRLLRSFMRLTFYQLLLAALFTSLATARPVEAQRIMEQRITIQAENKPVKTLLNQLGRLADVRFAYRSGLSQLNQPVSVNASNQRLSDVLDMLLKPLQLSYRLQGRQIILKPGTSTQTSAIPSIEPLQQAIAAMAPADRTITGQVTDETGNKLPGVSVVVKGTSRGTTTDANGQYKLVIPDDNVVLVYSFVGSVSQEVAAGSRSSIDVTLQSDNRSLSEVVVIGYGNQERRNVTGAVATIKAEAIKDLPVTSADQKLAGQIAGVQVSQVTGTPGGGVVIRVRGAGSIGAGDDPLYVIDGFPVNNSYSRSSNPLSLLNPDDIESISVLKDAASTAIYGSRGSNGVILITTKRAKNGASKVEFSAYTGLQVIPGRGKIDMMNAQEWAQFRVEARQDLAKFQGKTFDPATIPADYQNPAALGAGTNWYDVLTRTAPQQSYNLTFSKGSESLRSLLSVGYFDQQGTVKNTSFKRYSARLNVEGSPRRNINVGLNLNPSFVDRKLTNTEGHFNDALLTQSLLNSPVAPVYNADGTYNQNITSTDLFVNANPLSILMDTKNVSSTFRTLGNTFIDISPVKGMHLKSTFNIDFTTARFDFFKPSTVGAFRNPPPQPATGSATANWLLNWLNENTLTYDRDFGKHHADVLVGYTVQKEKFQSTTTNGSQFPNDNVQTVNAATQITASADYQEWRLLSYLARLNYNFADRYLLSAAIRRDGSSRFGPNNRFANFPSVSAGWRLTSEPFFPKVNWLDEIKVRASYGLAGNNSIGNYTYIPGISTDNYNFGGSLASGFLLGSLANNQLGWERSRQFDVGFDASILAGRIYVSAEYYQRHTESMLQSLDIPVASGFSSAITNLGNVQNKGVEFSVNSHNTTGRLKWDTDFNISANRNKVLDIGGKAQLISGDVSTNITVVGQPMGMFYGYVFQGIVNTQTELDGIPKYGGQVVGSVKYADTNKDGKVDANDRTIIGSPYPTFIWGLTNRLKYRDFDLSILISGVQGAKIMDVYKRFTTNIDGVFNVEASVKDRWRSPEQPGNGEIPTTNGSTSWSREVNSLWVKDASFIAVRNITLGYNLKTPWKFSARIYTSAQNPLLFTPYKGGWPELNFQGNNSLAPGVNYTGYPVPVTYTLGANFQF</sequence>
<evidence type="ECO:0000256" key="3">
    <source>
        <dbReference type="ARBA" id="ARBA00022452"/>
    </source>
</evidence>
<evidence type="ECO:0000256" key="1">
    <source>
        <dbReference type="ARBA" id="ARBA00004571"/>
    </source>
</evidence>
<keyword evidence="3 7" id="KW-1134">Transmembrane beta strand</keyword>
<dbReference type="OrthoDB" id="9768177at2"/>
<dbReference type="NCBIfam" id="TIGR04057">
    <property type="entry name" value="SusC_RagA_signa"/>
    <property type="match status" value="1"/>
</dbReference>
<keyword evidence="11" id="KW-1185">Reference proteome</keyword>
<dbReference type="Pfam" id="PF07715">
    <property type="entry name" value="Plug"/>
    <property type="match status" value="1"/>
</dbReference>
<dbReference type="AlphaFoldDB" id="A0A1S2VKX3"/>
<evidence type="ECO:0000256" key="4">
    <source>
        <dbReference type="ARBA" id="ARBA00022692"/>
    </source>
</evidence>
<evidence type="ECO:0000256" key="2">
    <source>
        <dbReference type="ARBA" id="ARBA00022448"/>
    </source>
</evidence>
<evidence type="ECO:0000313" key="10">
    <source>
        <dbReference type="EMBL" id="OIN59412.1"/>
    </source>
</evidence>
<keyword evidence="6 7" id="KW-0998">Cell outer membrane</keyword>
<dbReference type="Pfam" id="PF07660">
    <property type="entry name" value="STN"/>
    <property type="match status" value="1"/>
</dbReference>
<dbReference type="InterPro" id="IPR012910">
    <property type="entry name" value="Plug_dom"/>
</dbReference>
<comment type="caution">
    <text evidence="10">The sequence shown here is derived from an EMBL/GenBank/DDBJ whole genome shotgun (WGS) entry which is preliminary data.</text>
</comment>
<dbReference type="PROSITE" id="PS52016">
    <property type="entry name" value="TONB_DEPENDENT_REC_3"/>
    <property type="match status" value="1"/>
</dbReference>
<evidence type="ECO:0000256" key="7">
    <source>
        <dbReference type="PROSITE-ProRule" id="PRU01360"/>
    </source>
</evidence>
<dbReference type="InterPro" id="IPR011662">
    <property type="entry name" value="Secretin/TonB_short_N"/>
</dbReference>
<feature type="region of interest" description="Disordered" evidence="8">
    <location>
        <begin position="1029"/>
        <end position="1048"/>
    </location>
</feature>
<reference evidence="10 11" key="1">
    <citation type="submission" date="2016-10" db="EMBL/GenBank/DDBJ databases">
        <title>Arsenicibacter rosenii gen. nov., sp. nov., an efficient arsenic-methylating bacterium isolated from an arsenic-contaminated paddy soil.</title>
        <authorList>
            <person name="Huang K."/>
        </authorList>
    </citation>
    <scope>NUCLEOTIDE SEQUENCE [LARGE SCALE GENOMIC DNA]</scope>
    <source>
        <strain evidence="10 11">SM-1</strain>
    </source>
</reference>
<dbReference type="InterPro" id="IPR037066">
    <property type="entry name" value="Plug_dom_sf"/>
</dbReference>
<keyword evidence="5 7" id="KW-0472">Membrane</keyword>
<dbReference type="NCBIfam" id="TIGR04056">
    <property type="entry name" value="OMP_RagA_SusC"/>
    <property type="match status" value="1"/>
</dbReference>
<evidence type="ECO:0000256" key="6">
    <source>
        <dbReference type="ARBA" id="ARBA00023237"/>
    </source>
</evidence>
<gene>
    <name evidence="10" type="ORF">BLX24_10600</name>
</gene>
<protein>
    <recommendedName>
        <fullName evidence="9">Secretin/TonB short N-terminal domain-containing protein</fullName>
    </recommendedName>
</protein>
<accession>A0A1S2VKX3</accession>
<dbReference type="FunFam" id="2.170.130.10:FF:000008">
    <property type="entry name" value="SusC/RagA family TonB-linked outer membrane protein"/>
    <property type="match status" value="1"/>
</dbReference>
<dbReference type="InterPro" id="IPR036942">
    <property type="entry name" value="Beta-barrel_TonB_sf"/>
</dbReference>
<evidence type="ECO:0000256" key="8">
    <source>
        <dbReference type="SAM" id="MobiDB-lite"/>
    </source>
</evidence>
<dbReference type="GO" id="GO:0009279">
    <property type="term" value="C:cell outer membrane"/>
    <property type="evidence" value="ECO:0007669"/>
    <property type="project" value="UniProtKB-SubCell"/>
</dbReference>
<dbReference type="SUPFAM" id="SSF56935">
    <property type="entry name" value="Porins"/>
    <property type="match status" value="1"/>
</dbReference>
<dbReference type="Proteomes" id="UP000181790">
    <property type="component" value="Unassembled WGS sequence"/>
</dbReference>
<evidence type="ECO:0000313" key="11">
    <source>
        <dbReference type="Proteomes" id="UP000181790"/>
    </source>
</evidence>
<organism evidence="10 11">
    <name type="scientific">Arsenicibacter rosenii</name>
    <dbReference type="NCBI Taxonomy" id="1750698"/>
    <lineage>
        <taxon>Bacteria</taxon>
        <taxon>Pseudomonadati</taxon>
        <taxon>Bacteroidota</taxon>
        <taxon>Cytophagia</taxon>
        <taxon>Cytophagales</taxon>
        <taxon>Spirosomataceae</taxon>
        <taxon>Arsenicibacter</taxon>
    </lineage>
</organism>
<dbReference type="SUPFAM" id="SSF49464">
    <property type="entry name" value="Carboxypeptidase regulatory domain-like"/>
    <property type="match status" value="1"/>
</dbReference>
<dbReference type="EMBL" id="MORL01000004">
    <property type="protein sequence ID" value="OIN59412.1"/>
    <property type="molecule type" value="Genomic_DNA"/>
</dbReference>
<dbReference type="Gene3D" id="2.40.170.20">
    <property type="entry name" value="TonB-dependent receptor, beta-barrel domain"/>
    <property type="match status" value="1"/>
</dbReference>
<dbReference type="InterPro" id="IPR023996">
    <property type="entry name" value="TonB-dep_OMP_SusC/RagA"/>
</dbReference>
<keyword evidence="4 7" id="KW-0812">Transmembrane</keyword>
<feature type="domain" description="Secretin/TonB short N-terminal" evidence="9">
    <location>
        <begin position="69"/>
        <end position="120"/>
    </location>
</feature>
<dbReference type="SMART" id="SM00965">
    <property type="entry name" value="STN"/>
    <property type="match status" value="1"/>
</dbReference>
<name>A0A1S2VKX3_9BACT</name>
<comment type="subcellular location">
    <subcellularLocation>
        <location evidence="1 7">Cell outer membrane</location>
        <topology evidence="1 7">Multi-pass membrane protein</topology>
    </subcellularLocation>
</comment>
<dbReference type="InterPro" id="IPR008969">
    <property type="entry name" value="CarboxyPept-like_regulatory"/>
</dbReference>
<comment type="similarity">
    <text evidence="7">Belongs to the TonB-dependent receptor family.</text>
</comment>
<proteinExistence type="inferred from homology"/>
<keyword evidence="2 7" id="KW-0813">Transport</keyword>
<dbReference type="Pfam" id="PF13715">
    <property type="entry name" value="CarbopepD_reg_2"/>
    <property type="match status" value="1"/>
</dbReference>
<dbReference type="InterPro" id="IPR039426">
    <property type="entry name" value="TonB-dep_rcpt-like"/>
</dbReference>
<evidence type="ECO:0000259" key="9">
    <source>
        <dbReference type="SMART" id="SM00965"/>
    </source>
</evidence>
<dbReference type="InterPro" id="IPR023997">
    <property type="entry name" value="TonB-dep_OMP_SusC/RagA_CS"/>
</dbReference>
<dbReference type="Gene3D" id="2.170.130.10">
    <property type="entry name" value="TonB-dependent receptor, plug domain"/>
    <property type="match status" value="1"/>
</dbReference>
<dbReference type="RefSeq" id="WP_071503094.1">
    <property type="nucleotide sequence ID" value="NZ_MORL01000004.1"/>
</dbReference>